<dbReference type="NCBIfam" id="TIGR00613">
    <property type="entry name" value="reco"/>
    <property type="match status" value="1"/>
</dbReference>
<protein>
    <recommendedName>
        <fullName evidence="2 7">DNA repair protein RecO</fullName>
    </recommendedName>
    <alternativeName>
        <fullName evidence="6 7">Recombination protein O</fullName>
    </alternativeName>
</protein>
<dbReference type="PANTHER" id="PTHR33991:SF1">
    <property type="entry name" value="DNA REPAIR PROTEIN RECO"/>
    <property type="match status" value="1"/>
</dbReference>
<dbReference type="Gene3D" id="1.20.1440.120">
    <property type="entry name" value="Recombination protein O, C-terminal domain"/>
    <property type="match status" value="1"/>
</dbReference>
<evidence type="ECO:0000259" key="8">
    <source>
        <dbReference type="Pfam" id="PF11967"/>
    </source>
</evidence>
<organism evidence="9 10">
    <name type="scientific">Algisphaera agarilytica</name>
    <dbReference type="NCBI Taxonomy" id="1385975"/>
    <lineage>
        <taxon>Bacteria</taxon>
        <taxon>Pseudomonadati</taxon>
        <taxon>Planctomycetota</taxon>
        <taxon>Phycisphaerae</taxon>
        <taxon>Phycisphaerales</taxon>
        <taxon>Phycisphaeraceae</taxon>
        <taxon>Algisphaera</taxon>
    </lineage>
</organism>
<dbReference type="GO" id="GO:0043590">
    <property type="term" value="C:bacterial nucleoid"/>
    <property type="evidence" value="ECO:0007669"/>
    <property type="project" value="TreeGrafter"/>
</dbReference>
<evidence type="ECO:0000313" key="10">
    <source>
        <dbReference type="Proteomes" id="UP000541810"/>
    </source>
</evidence>
<comment type="function">
    <text evidence="7">Involved in DNA repair and RecF pathway recombination.</text>
</comment>
<name>A0A7X0H892_9BACT</name>
<evidence type="ECO:0000256" key="3">
    <source>
        <dbReference type="ARBA" id="ARBA00022763"/>
    </source>
</evidence>
<accession>A0A7X0H892</accession>
<dbReference type="InterPro" id="IPR042242">
    <property type="entry name" value="RecO_C"/>
</dbReference>
<dbReference type="EMBL" id="JACHGY010000001">
    <property type="protein sequence ID" value="MBB6429936.1"/>
    <property type="molecule type" value="Genomic_DNA"/>
</dbReference>
<proteinExistence type="inferred from homology"/>
<dbReference type="GO" id="GO:0006302">
    <property type="term" value="P:double-strand break repair"/>
    <property type="evidence" value="ECO:0007669"/>
    <property type="project" value="TreeGrafter"/>
</dbReference>
<dbReference type="AlphaFoldDB" id="A0A7X0H892"/>
<keyword evidence="3 7" id="KW-0227">DNA damage</keyword>
<evidence type="ECO:0000256" key="7">
    <source>
        <dbReference type="HAMAP-Rule" id="MF_00201"/>
    </source>
</evidence>
<reference evidence="9 10" key="1">
    <citation type="submission" date="2020-08" db="EMBL/GenBank/DDBJ databases">
        <title>Genomic Encyclopedia of Type Strains, Phase IV (KMG-IV): sequencing the most valuable type-strain genomes for metagenomic binning, comparative biology and taxonomic classification.</title>
        <authorList>
            <person name="Goeker M."/>
        </authorList>
    </citation>
    <scope>NUCLEOTIDE SEQUENCE [LARGE SCALE GENOMIC DNA]</scope>
    <source>
        <strain evidence="9 10">DSM 103725</strain>
    </source>
</reference>
<dbReference type="SUPFAM" id="SSF50249">
    <property type="entry name" value="Nucleic acid-binding proteins"/>
    <property type="match status" value="1"/>
</dbReference>
<dbReference type="InterPro" id="IPR003717">
    <property type="entry name" value="RecO"/>
</dbReference>
<evidence type="ECO:0000256" key="5">
    <source>
        <dbReference type="ARBA" id="ARBA00023204"/>
    </source>
</evidence>
<gene>
    <name evidence="7" type="primary">recO</name>
    <name evidence="9" type="ORF">HNQ40_001742</name>
</gene>
<dbReference type="Pfam" id="PF11967">
    <property type="entry name" value="RecO_N"/>
    <property type="match status" value="1"/>
</dbReference>
<feature type="domain" description="DNA replication/recombination mediator RecO N-terminal" evidence="8">
    <location>
        <begin position="1"/>
        <end position="81"/>
    </location>
</feature>
<dbReference type="InterPro" id="IPR022572">
    <property type="entry name" value="DNA_rep/recomb_RecO_N"/>
</dbReference>
<evidence type="ECO:0000256" key="1">
    <source>
        <dbReference type="ARBA" id="ARBA00007452"/>
    </source>
</evidence>
<evidence type="ECO:0000256" key="6">
    <source>
        <dbReference type="ARBA" id="ARBA00033409"/>
    </source>
</evidence>
<dbReference type="Pfam" id="PF02565">
    <property type="entry name" value="RecO_C"/>
    <property type="match status" value="1"/>
</dbReference>
<evidence type="ECO:0000313" key="9">
    <source>
        <dbReference type="EMBL" id="MBB6429936.1"/>
    </source>
</evidence>
<keyword evidence="5 7" id="KW-0234">DNA repair</keyword>
<dbReference type="SUPFAM" id="SSF57863">
    <property type="entry name" value="ArfGap/RecO-like zinc finger"/>
    <property type="match status" value="1"/>
</dbReference>
<dbReference type="InterPro" id="IPR012340">
    <property type="entry name" value="NA-bd_OB-fold"/>
</dbReference>
<dbReference type="HAMAP" id="MF_00201">
    <property type="entry name" value="RecO"/>
    <property type="match status" value="1"/>
</dbReference>
<dbReference type="PANTHER" id="PTHR33991">
    <property type="entry name" value="DNA REPAIR PROTEIN RECO"/>
    <property type="match status" value="1"/>
</dbReference>
<sequence>MPRFKDQAICIRDLDWSESSQVVVLLTETRGKVRGLAKGSKRQSPSSIQRFSGGIELLTAGQVIATSRPSSELASITEWDLQQDHFALRRDLRAQRVAMYAADLCHAMLADLDPHPESFRLLRDLLVALCGGDSMRAEARTPGVEGALLRFQWGLLADCGYKPELTRDVRRDEELATVKTYTFDPVAGGLTSDKGIADWRVRSETVEALRAVAEEGELSGFEPATLERANRLLCVYARTILDKELPTMGVVLGGAAK</sequence>
<dbReference type="Proteomes" id="UP000541810">
    <property type="component" value="Unassembled WGS sequence"/>
</dbReference>
<comment type="similarity">
    <text evidence="1 7">Belongs to the RecO family.</text>
</comment>
<evidence type="ECO:0000256" key="2">
    <source>
        <dbReference type="ARBA" id="ARBA00021310"/>
    </source>
</evidence>
<dbReference type="RefSeq" id="WP_184677487.1">
    <property type="nucleotide sequence ID" value="NZ_JACHGY010000001.1"/>
</dbReference>
<dbReference type="Gene3D" id="2.40.50.140">
    <property type="entry name" value="Nucleic acid-binding proteins"/>
    <property type="match status" value="1"/>
</dbReference>
<evidence type="ECO:0000256" key="4">
    <source>
        <dbReference type="ARBA" id="ARBA00023172"/>
    </source>
</evidence>
<keyword evidence="4 7" id="KW-0233">DNA recombination</keyword>
<keyword evidence="10" id="KW-1185">Reference proteome</keyword>
<dbReference type="GO" id="GO:0006310">
    <property type="term" value="P:DNA recombination"/>
    <property type="evidence" value="ECO:0007669"/>
    <property type="project" value="UniProtKB-UniRule"/>
</dbReference>
<comment type="caution">
    <text evidence="9">The sequence shown here is derived from an EMBL/GenBank/DDBJ whole genome shotgun (WGS) entry which is preliminary data.</text>
</comment>
<dbReference type="InterPro" id="IPR037278">
    <property type="entry name" value="ARFGAP/RecO"/>
</dbReference>